<dbReference type="AlphaFoldDB" id="A0A0F9U8V0"/>
<organism evidence="2">
    <name type="scientific">marine sediment metagenome</name>
    <dbReference type="NCBI Taxonomy" id="412755"/>
    <lineage>
        <taxon>unclassified sequences</taxon>
        <taxon>metagenomes</taxon>
        <taxon>ecological metagenomes</taxon>
    </lineage>
</organism>
<name>A0A0F9U8V0_9ZZZZ</name>
<dbReference type="Gene3D" id="1.20.120.450">
    <property type="entry name" value="dinb family like domain"/>
    <property type="match status" value="1"/>
</dbReference>
<feature type="transmembrane region" description="Helical" evidence="1">
    <location>
        <begin position="6"/>
        <end position="24"/>
    </location>
</feature>
<sequence length="214" mass="25283">MLYISYIGGIYNINVIYTIVVQHLKKKSRMELEYLNSIKKQFEYYKSVGEKTFAQLDEKDFFWQFNEESNSIAIIVNHLSGNMKSRWTDFLTSDGEKEWRNRDLEFESVIKTKEQLFLKWNDGWECLFDALNSINKENFDTEIFIRNQSHSILEAINRQFAHYSYHIGQIVYVGRMIKGNEWKSLTIPKGNSSDFNKAKFSKGKHGGHFSDDIK</sequence>
<evidence type="ECO:0000256" key="1">
    <source>
        <dbReference type="SAM" id="Phobius"/>
    </source>
</evidence>
<gene>
    <name evidence="2" type="ORF">LCGC14_0559780</name>
</gene>
<comment type="caution">
    <text evidence="2">The sequence shown here is derived from an EMBL/GenBank/DDBJ whole genome shotgun (WGS) entry which is preliminary data.</text>
</comment>
<keyword evidence="1" id="KW-0472">Membrane</keyword>
<dbReference type="InterPro" id="IPR011466">
    <property type="entry name" value="DUF1572"/>
</dbReference>
<keyword evidence="1" id="KW-1133">Transmembrane helix</keyword>
<proteinExistence type="predicted"/>
<evidence type="ECO:0008006" key="3">
    <source>
        <dbReference type="Google" id="ProtNLM"/>
    </source>
</evidence>
<reference evidence="2" key="1">
    <citation type="journal article" date="2015" name="Nature">
        <title>Complex archaea that bridge the gap between prokaryotes and eukaryotes.</title>
        <authorList>
            <person name="Spang A."/>
            <person name="Saw J.H."/>
            <person name="Jorgensen S.L."/>
            <person name="Zaremba-Niedzwiedzka K."/>
            <person name="Martijn J."/>
            <person name="Lind A.E."/>
            <person name="van Eijk R."/>
            <person name="Schleper C."/>
            <person name="Guy L."/>
            <person name="Ettema T.J."/>
        </authorList>
    </citation>
    <scope>NUCLEOTIDE SEQUENCE</scope>
</reference>
<dbReference type="InterPro" id="IPR034660">
    <property type="entry name" value="DinB/YfiT-like"/>
</dbReference>
<accession>A0A0F9U8V0</accession>
<dbReference type="SUPFAM" id="SSF109854">
    <property type="entry name" value="DinB/YfiT-like putative metalloenzymes"/>
    <property type="match status" value="1"/>
</dbReference>
<dbReference type="Pfam" id="PF07609">
    <property type="entry name" value="DUF1572"/>
    <property type="match status" value="1"/>
</dbReference>
<protein>
    <recommendedName>
        <fullName evidence="3">DUF1572 domain-containing protein</fullName>
    </recommendedName>
</protein>
<keyword evidence="1" id="KW-0812">Transmembrane</keyword>
<dbReference type="EMBL" id="LAZR01000794">
    <property type="protein sequence ID" value="KKN57681.1"/>
    <property type="molecule type" value="Genomic_DNA"/>
</dbReference>
<evidence type="ECO:0000313" key="2">
    <source>
        <dbReference type="EMBL" id="KKN57681.1"/>
    </source>
</evidence>